<dbReference type="AlphaFoldDB" id="F8EVG0"/>
<dbReference type="InterPro" id="IPR024651">
    <property type="entry name" value="FAD-SLDH_ssu"/>
</dbReference>
<dbReference type="Pfam" id="PF12318">
    <property type="entry name" value="FAD-SLDH"/>
    <property type="match status" value="1"/>
</dbReference>
<dbReference type="RefSeq" id="WP_013933766.1">
    <property type="nucleotide sequence ID" value="NC_015709.1"/>
</dbReference>
<sequence>MPTNRKSSEEIPSRGEGTPTNRRQFLKVAGFSAGTAIAAGTAPLLAQDNNDKPLRDQFYSLSTFLTGHNDLDRGLSDRTWDALLAVDSDFSVKSQALRQAIAAAAITDSSLLRLSAIGQDDALMTTAKTIISAWYLGYVGTPAGHAMEDNARFISYSSALMYRPTLDATVIPSYARGGPSYWVNPPATIKQD</sequence>
<evidence type="ECO:0000313" key="2">
    <source>
        <dbReference type="EMBL" id="AEI37367.1"/>
    </source>
</evidence>
<proteinExistence type="predicted"/>
<evidence type="ECO:0008006" key="4">
    <source>
        <dbReference type="Google" id="ProtNLM"/>
    </source>
</evidence>
<dbReference type="EMBL" id="CP002865">
    <property type="protein sequence ID" value="AEI37367.1"/>
    <property type="molecule type" value="Genomic_DNA"/>
</dbReference>
<protein>
    <recommendedName>
        <fullName evidence="4">Membrane bound FAD containing D-sorbitol dehydrogenase</fullName>
    </recommendedName>
</protein>
<dbReference type="Proteomes" id="UP000000491">
    <property type="component" value="Chromosome"/>
</dbReference>
<dbReference type="STRING" id="579138.Zymop_0464"/>
<feature type="region of interest" description="Disordered" evidence="1">
    <location>
        <begin position="1"/>
        <end position="22"/>
    </location>
</feature>
<dbReference type="InterPro" id="IPR006311">
    <property type="entry name" value="TAT_signal"/>
</dbReference>
<dbReference type="eggNOG" id="ENOG5032SIU">
    <property type="taxonomic scope" value="Bacteria"/>
</dbReference>
<gene>
    <name evidence="2" type="ordered locus">Zymop_0464</name>
</gene>
<dbReference type="PATRIC" id="fig|579138.3.peg.485"/>
<dbReference type="KEGG" id="zmp:Zymop_0464"/>
<name>F8EVG0_ZYMMT</name>
<dbReference type="HOGENOM" id="CLU_098949_1_1_5"/>
<evidence type="ECO:0000256" key="1">
    <source>
        <dbReference type="SAM" id="MobiDB-lite"/>
    </source>
</evidence>
<accession>F8EVG0</accession>
<dbReference type="PROSITE" id="PS51318">
    <property type="entry name" value="TAT"/>
    <property type="match status" value="1"/>
</dbReference>
<reference evidence="2 3" key="1">
    <citation type="journal article" date="2011" name="J. Bacteriol.">
        <title>Genome sequence of the ethanol-producing Zymomonas mobilis subsp. pomaceae lectotype strain ATCC 29192.</title>
        <authorList>
            <person name="Kouvelis V.N."/>
            <person name="Davenport K.W."/>
            <person name="Brettin T.S."/>
            <person name="Bruce D."/>
            <person name="Detter C."/>
            <person name="Han C.S."/>
            <person name="Nolan M."/>
            <person name="Tapia R."/>
            <person name="Damoulaki A."/>
            <person name="Kyrpides N.C."/>
            <person name="Typas M.A."/>
            <person name="Pappas K.M."/>
        </authorList>
    </citation>
    <scope>NUCLEOTIDE SEQUENCE [LARGE SCALE GENOMIC DNA]</scope>
    <source>
        <strain evidence="3">ATCC 29192 / DSM 22645 / JCM 10191 / CCUG 17912 / NBRC 13757 / NCIMB 11200 / NRRL B-4491 / Barker I</strain>
    </source>
</reference>
<feature type="compositionally biased region" description="Basic and acidic residues" evidence="1">
    <location>
        <begin position="1"/>
        <end position="13"/>
    </location>
</feature>
<evidence type="ECO:0000313" key="3">
    <source>
        <dbReference type="Proteomes" id="UP000000491"/>
    </source>
</evidence>
<organism evidence="2 3">
    <name type="scientific">Zymomonas mobilis subsp. pomaceae (strain ATCC 29192 / DSM 22645 / JCM 10191 / CCUG 17912 / NBRC 13757 / NCIMB 11200 / NRRL B-4491 / Barker I)</name>
    <dbReference type="NCBI Taxonomy" id="579138"/>
    <lineage>
        <taxon>Bacteria</taxon>
        <taxon>Pseudomonadati</taxon>
        <taxon>Pseudomonadota</taxon>
        <taxon>Alphaproteobacteria</taxon>
        <taxon>Sphingomonadales</taxon>
        <taxon>Zymomonadaceae</taxon>
        <taxon>Zymomonas</taxon>
    </lineage>
</organism>